<organism evidence="3 4">
    <name type="scientific">Chloropicon primus</name>
    <dbReference type="NCBI Taxonomy" id="1764295"/>
    <lineage>
        <taxon>Eukaryota</taxon>
        <taxon>Viridiplantae</taxon>
        <taxon>Chlorophyta</taxon>
        <taxon>Chloropicophyceae</taxon>
        <taxon>Chloropicales</taxon>
        <taxon>Chloropicaceae</taxon>
        <taxon>Chloropicon</taxon>
    </lineage>
</organism>
<proteinExistence type="predicted"/>
<feature type="compositionally biased region" description="Basic residues" evidence="1">
    <location>
        <begin position="276"/>
        <end position="294"/>
    </location>
</feature>
<feature type="region of interest" description="Disordered" evidence="1">
    <location>
        <begin position="114"/>
        <end position="136"/>
    </location>
</feature>
<feature type="region of interest" description="Disordered" evidence="1">
    <location>
        <begin position="1"/>
        <end position="40"/>
    </location>
</feature>
<dbReference type="Proteomes" id="UP000316726">
    <property type="component" value="Chromosome 19"/>
</dbReference>
<dbReference type="InterPro" id="IPR004827">
    <property type="entry name" value="bZIP"/>
</dbReference>
<evidence type="ECO:0000256" key="1">
    <source>
        <dbReference type="SAM" id="MobiDB-lite"/>
    </source>
</evidence>
<dbReference type="PROSITE" id="PS00036">
    <property type="entry name" value="BZIP_BASIC"/>
    <property type="match status" value="1"/>
</dbReference>
<sequence>MEPFGIPLSSELEKCDAREGTPSPPPTGVEATEEGSDGFSSPYLQGGLVLGETMVEASKQMFWANIQAQISNLQDYANWWDEASEWIVRNNDPGFGEGFSLFQDEDNTFSRAYKSLKPSDQPSSDQKGNLSLAAAPSAPVVRAETMAGTFPDGAGGQLKGNCSVQPKKGVARAKGEAGDEANPPPRRSKNSSSALGSAKAKKASTNARKTAARTLGAKKPSATTRKKALGILQSNQEVQPVPSASIGCSKGFFKHAGAPAGANSLWESDREQQKVIQRKHQNRMASAKFRKRNRESRVKVAELEKENARLKEENEKLRSSFGSYKPPATFSKANNDK</sequence>
<gene>
    <name evidence="3" type="ORF">A3770_19p83200</name>
</gene>
<dbReference type="CDD" id="cd14686">
    <property type="entry name" value="bZIP"/>
    <property type="match status" value="1"/>
</dbReference>
<evidence type="ECO:0000313" key="3">
    <source>
        <dbReference type="EMBL" id="QDZ25802.1"/>
    </source>
</evidence>
<evidence type="ECO:0000259" key="2">
    <source>
        <dbReference type="PROSITE" id="PS00036"/>
    </source>
</evidence>
<keyword evidence="4" id="KW-1185">Reference proteome</keyword>
<feature type="compositionally biased region" description="Polar residues" evidence="1">
    <location>
        <begin position="118"/>
        <end position="129"/>
    </location>
</feature>
<feature type="region of interest" description="Disordered" evidence="1">
    <location>
        <begin position="150"/>
        <end position="224"/>
    </location>
</feature>
<feature type="compositionally biased region" description="Basic and acidic residues" evidence="1">
    <location>
        <begin position="295"/>
        <end position="318"/>
    </location>
</feature>
<protein>
    <recommendedName>
        <fullName evidence="2">BZIP domain-containing protein</fullName>
    </recommendedName>
</protein>
<feature type="region of interest" description="Disordered" evidence="1">
    <location>
        <begin position="258"/>
        <end position="337"/>
    </location>
</feature>
<reference evidence="3 4" key="1">
    <citation type="submission" date="2018-07" db="EMBL/GenBank/DDBJ databases">
        <title>The complete nuclear genome of the prasinophyte Chloropicon primus (CCMP1205).</title>
        <authorList>
            <person name="Pombert J.-F."/>
            <person name="Otis C."/>
            <person name="Turmel M."/>
            <person name="Lemieux C."/>
        </authorList>
    </citation>
    <scope>NUCLEOTIDE SEQUENCE [LARGE SCALE GENOMIC DNA]</scope>
    <source>
        <strain evidence="3 4">CCMP1205</strain>
    </source>
</reference>
<dbReference type="EMBL" id="CP031052">
    <property type="protein sequence ID" value="QDZ25802.1"/>
    <property type="molecule type" value="Genomic_DNA"/>
</dbReference>
<dbReference type="GO" id="GO:0003700">
    <property type="term" value="F:DNA-binding transcription factor activity"/>
    <property type="evidence" value="ECO:0007669"/>
    <property type="project" value="InterPro"/>
</dbReference>
<accession>A0A5B8N147</accession>
<evidence type="ECO:0000313" key="4">
    <source>
        <dbReference type="Proteomes" id="UP000316726"/>
    </source>
</evidence>
<name>A0A5B8N147_9CHLO</name>
<feature type="domain" description="BZIP" evidence="2">
    <location>
        <begin position="278"/>
        <end position="292"/>
    </location>
</feature>
<dbReference type="AlphaFoldDB" id="A0A5B8N147"/>